<evidence type="ECO:0000256" key="1">
    <source>
        <dbReference type="SAM" id="MobiDB-lite"/>
    </source>
</evidence>
<feature type="region of interest" description="Disordered" evidence="1">
    <location>
        <begin position="333"/>
        <end position="359"/>
    </location>
</feature>
<dbReference type="Proteomes" id="UP001154329">
    <property type="component" value="Chromosome 2"/>
</dbReference>
<proteinExistence type="predicted"/>
<evidence type="ECO:0008006" key="5">
    <source>
        <dbReference type="Google" id="ProtNLM"/>
    </source>
</evidence>
<accession>A0A9P0J3U4</accession>
<dbReference type="AlphaFoldDB" id="A0A9P0J3U4"/>
<keyword evidence="4" id="KW-1185">Reference proteome</keyword>
<feature type="compositionally biased region" description="Low complexity" evidence="1">
    <location>
        <begin position="278"/>
        <end position="292"/>
    </location>
</feature>
<evidence type="ECO:0000256" key="2">
    <source>
        <dbReference type="SAM" id="SignalP"/>
    </source>
</evidence>
<organism evidence="3 4">
    <name type="scientific">Aphis gossypii</name>
    <name type="common">Cotton aphid</name>
    <dbReference type="NCBI Taxonomy" id="80765"/>
    <lineage>
        <taxon>Eukaryota</taxon>
        <taxon>Metazoa</taxon>
        <taxon>Ecdysozoa</taxon>
        <taxon>Arthropoda</taxon>
        <taxon>Hexapoda</taxon>
        <taxon>Insecta</taxon>
        <taxon>Pterygota</taxon>
        <taxon>Neoptera</taxon>
        <taxon>Paraneoptera</taxon>
        <taxon>Hemiptera</taxon>
        <taxon>Sternorrhyncha</taxon>
        <taxon>Aphidomorpha</taxon>
        <taxon>Aphidoidea</taxon>
        <taxon>Aphididae</taxon>
        <taxon>Aphidini</taxon>
        <taxon>Aphis</taxon>
        <taxon>Aphis</taxon>
    </lineage>
</organism>
<reference evidence="3" key="1">
    <citation type="submission" date="2022-02" db="EMBL/GenBank/DDBJ databases">
        <authorList>
            <person name="King R."/>
        </authorList>
    </citation>
    <scope>NUCLEOTIDE SEQUENCE</scope>
</reference>
<evidence type="ECO:0000313" key="3">
    <source>
        <dbReference type="EMBL" id="CAH1726509.1"/>
    </source>
</evidence>
<gene>
    <name evidence="3" type="ORF">APHIGO_LOCUS7387</name>
</gene>
<feature type="chain" id="PRO_5040180805" description="Receptor ligand binding region domain-containing protein" evidence="2">
    <location>
        <begin position="19"/>
        <end position="387"/>
    </location>
</feature>
<feature type="signal peptide" evidence="2">
    <location>
        <begin position="1"/>
        <end position="18"/>
    </location>
</feature>
<dbReference type="EMBL" id="OU899035">
    <property type="protein sequence ID" value="CAH1726509.1"/>
    <property type="molecule type" value="Genomic_DNA"/>
</dbReference>
<feature type="region of interest" description="Disordered" evidence="1">
    <location>
        <begin position="278"/>
        <end position="297"/>
    </location>
</feature>
<evidence type="ECO:0000313" key="4">
    <source>
        <dbReference type="Proteomes" id="UP001154329"/>
    </source>
</evidence>
<dbReference type="Gene3D" id="3.40.50.2300">
    <property type="match status" value="1"/>
</dbReference>
<name>A0A9P0J3U4_APHGO</name>
<reference evidence="3" key="2">
    <citation type="submission" date="2022-10" db="EMBL/GenBank/DDBJ databases">
        <authorList>
            <consortium name="ENA_rothamsted_submissions"/>
            <consortium name="culmorum"/>
            <person name="King R."/>
        </authorList>
    </citation>
    <scope>NUCLEOTIDE SEQUENCE</scope>
</reference>
<sequence length="387" mass="41907">MRLAISLSAVLIACMVRATYNLDCEQNQNGQSMSFFKTNGDLLLTGFFDVYDEKCSGPTSTGIHSMEMVATVVQILNSIHYIPGITLGLTLYEVCSYRSSDLQKALISFVVDKDCNNSTTPIAIYTTEDIQAKISPSIGLDIPIITAGPIIDVDIHAEAAVKFLIVNNIDIADVLVAQDLDVAQRFESVAKDNGLCLNRTVLAQNLGNLNDSSVVIVMTNKNIIKSIIESSSSVRVSHFIIIPLDGPLPSKPDFEYGSYVFQAYGSCPFVNSNNDSSNSNVINSNNDSSNSSHSGVPAAASEQLQAVSAQFVQTAADVLRAVDAYLGNANDGDDECGRNSSTAQCGAGRRRRRRRQTDRPRVITTRRRWAECWTGCCCWTAATASTT</sequence>
<protein>
    <recommendedName>
        <fullName evidence="5">Receptor ligand binding region domain-containing protein</fullName>
    </recommendedName>
</protein>
<keyword evidence="2" id="KW-0732">Signal</keyword>